<sequence length="96" mass="10096">MPPPFWPLLLLPLPLWPVGGVVPVDGLSPVGLDEAVLEDVALDDEEEGLCCAALGDGEAALLDVVVSAGFAVVLLAAVELAEPFPRRRDRLFLAPL</sequence>
<keyword evidence="3" id="KW-1185">Reference proteome</keyword>
<proteinExistence type="predicted"/>
<gene>
    <name evidence="2" type="ORF">HORIV_70030</name>
</gene>
<evidence type="ECO:0000256" key="1">
    <source>
        <dbReference type="SAM" id="Phobius"/>
    </source>
</evidence>
<evidence type="ECO:0000313" key="3">
    <source>
        <dbReference type="Proteomes" id="UP000289555"/>
    </source>
</evidence>
<accession>A0ABM7GUY1</accession>
<keyword evidence="1" id="KW-0472">Membrane</keyword>
<protein>
    <recommendedName>
        <fullName evidence="4">Secreted protein</fullName>
    </recommendedName>
</protein>
<feature type="transmembrane region" description="Helical" evidence="1">
    <location>
        <begin position="64"/>
        <end position="81"/>
    </location>
</feature>
<dbReference type="EMBL" id="AP019416">
    <property type="protein sequence ID" value="BBI54582.1"/>
    <property type="molecule type" value="Genomic_DNA"/>
</dbReference>
<reference evidence="3" key="1">
    <citation type="journal article" date="2019" name="Microbiol. Resour. Announc.">
        <title>Complete Genome Sequence of Halomonas olivaria, a Moderately Halophilic Bacterium Isolated from Olive Processing Effluents, Obtained by Nanopore Sequencing.</title>
        <authorList>
            <person name="Nagata S."/>
            <person name="Ii K.M."/>
            <person name="Tsukimi T."/>
            <person name="Miura M.C."/>
            <person name="Galipon J."/>
            <person name="Arakawa K."/>
        </authorList>
    </citation>
    <scope>NUCLEOTIDE SEQUENCE [LARGE SCALE GENOMIC DNA]</scope>
    <source>
        <strain evidence="3">TYRC17</strain>
    </source>
</reference>
<dbReference type="Proteomes" id="UP000289555">
    <property type="component" value="Chromosome"/>
</dbReference>
<name>A0ABM7GUY1_9GAMM</name>
<evidence type="ECO:0000313" key="2">
    <source>
        <dbReference type="EMBL" id="BBI54582.1"/>
    </source>
</evidence>
<evidence type="ECO:0008006" key="4">
    <source>
        <dbReference type="Google" id="ProtNLM"/>
    </source>
</evidence>
<organism evidence="2 3">
    <name type="scientific">Vreelandella olivaria</name>
    <dbReference type="NCBI Taxonomy" id="390919"/>
    <lineage>
        <taxon>Bacteria</taxon>
        <taxon>Pseudomonadati</taxon>
        <taxon>Pseudomonadota</taxon>
        <taxon>Gammaproteobacteria</taxon>
        <taxon>Oceanospirillales</taxon>
        <taxon>Halomonadaceae</taxon>
        <taxon>Vreelandella</taxon>
    </lineage>
</organism>
<keyword evidence="1" id="KW-1133">Transmembrane helix</keyword>
<keyword evidence="1" id="KW-0812">Transmembrane</keyword>